<keyword evidence="3" id="KW-1185">Reference proteome</keyword>
<evidence type="ECO:0000313" key="3">
    <source>
        <dbReference type="Proteomes" id="UP000190648"/>
    </source>
</evidence>
<reference evidence="2 3" key="1">
    <citation type="submission" date="2016-02" db="EMBL/GenBank/DDBJ databases">
        <title>Band-tailed pigeon sequencing and assembly.</title>
        <authorList>
            <person name="Soares A.E."/>
            <person name="Novak B.J."/>
            <person name="Rice E.S."/>
            <person name="O'Connell B."/>
            <person name="Chang D."/>
            <person name="Weber S."/>
            <person name="Shapiro B."/>
        </authorList>
    </citation>
    <scope>NUCLEOTIDE SEQUENCE [LARGE SCALE GENOMIC DNA]</scope>
    <source>
        <strain evidence="2">BTP2013</strain>
        <tissue evidence="2">Blood</tissue>
    </source>
</reference>
<evidence type="ECO:0000313" key="2">
    <source>
        <dbReference type="EMBL" id="OPJ87032.1"/>
    </source>
</evidence>
<dbReference type="AlphaFoldDB" id="A0A1V4KRH5"/>
<dbReference type="Proteomes" id="UP000190648">
    <property type="component" value="Unassembled WGS sequence"/>
</dbReference>
<accession>A0A1V4KRH5</accession>
<feature type="compositionally biased region" description="Basic residues" evidence="1">
    <location>
        <begin position="38"/>
        <end position="47"/>
    </location>
</feature>
<proteinExistence type="predicted"/>
<organism evidence="2 3">
    <name type="scientific">Patagioenas fasciata monilis</name>
    <dbReference type="NCBI Taxonomy" id="372326"/>
    <lineage>
        <taxon>Eukaryota</taxon>
        <taxon>Metazoa</taxon>
        <taxon>Chordata</taxon>
        <taxon>Craniata</taxon>
        <taxon>Vertebrata</taxon>
        <taxon>Euteleostomi</taxon>
        <taxon>Archelosauria</taxon>
        <taxon>Archosauria</taxon>
        <taxon>Dinosauria</taxon>
        <taxon>Saurischia</taxon>
        <taxon>Theropoda</taxon>
        <taxon>Coelurosauria</taxon>
        <taxon>Aves</taxon>
        <taxon>Neognathae</taxon>
        <taxon>Neoaves</taxon>
        <taxon>Columbimorphae</taxon>
        <taxon>Columbiformes</taxon>
        <taxon>Columbidae</taxon>
        <taxon>Patagioenas</taxon>
    </lineage>
</organism>
<dbReference type="EMBL" id="LSYS01001910">
    <property type="protein sequence ID" value="OPJ87032.1"/>
    <property type="molecule type" value="Genomic_DNA"/>
</dbReference>
<comment type="caution">
    <text evidence="2">The sequence shown here is derived from an EMBL/GenBank/DDBJ whole genome shotgun (WGS) entry which is preliminary data.</text>
</comment>
<name>A0A1V4KRH5_PATFA</name>
<gene>
    <name evidence="2" type="ORF">AV530_017681</name>
</gene>
<sequence length="95" mass="10440">MRIWPTASGSEPVRDIRCEFCGEYFENRKDPPGTFGTARRRRHSHPRPRQEEETQTRSAADGNQAGDAGGRTPRGAAPLGPRLGPPGRHVAPQPL</sequence>
<protein>
    <submittedName>
        <fullName evidence="2">Uncharacterized protein</fullName>
    </submittedName>
</protein>
<feature type="compositionally biased region" description="Low complexity" evidence="1">
    <location>
        <begin position="73"/>
        <end position="88"/>
    </location>
</feature>
<feature type="region of interest" description="Disordered" evidence="1">
    <location>
        <begin position="24"/>
        <end position="95"/>
    </location>
</feature>
<evidence type="ECO:0000256" key="1">
    <source>
        <dbReference type="SAM" id="MobiDB-lite"/>
    </source>
</evidence>